<feature type="chain" id="PRO_5009314034" evidence="1">
    <location>
        <begin position="23"/>
        <end position="264"/>
    </location>
</feature>
<dbReference type="Proteomes" id="UP000095287">
    <property type="component" value="Unplaced"/>
</dbReference>
<sequence length="264" mass="29658">MTPLCPLFLFFGCYMTFVTVSAEDKCYTCMEGTIASPGIFPKPPDLKKGLCFPSMADDAAMDECAEAPCVELLYGSGDTETSWVVRGCYSKMMSLHFGKANFTSAKITKDGTYRNGNFLLHVCDKVKCNKEFTISGGKIVDPPPETVRPKETEDPKECMQCVGGDNNFCEKRQWMPCDKTYCMSEIGSHSGVYYEMYGCTDINPYLASGSVAFNSEKQFPLFDNKPNVTRMYCEDNRCNYYHNGEPAMAFFAPLFTLVLCLFFY</sequence>
<organism evidence="2 3">
    <name type="scientific">Steinernema glaseri</name>
    <dbReference type="NCBI Taxonomy" id="37863"/>
    <lineage>
        <taxon>Eukaryota</taxon>
        <taxon>Metazoa</taxon>
        <taxon>Ecdysozoa</taxon>
        <taxon>Nematoda</taxon>
        <taxon>Chromadorea</taxon>
        <taxon>Rhabditida</taxon>
        <taxon>Tylenchina</taxon>
        <taxon>Panagrolaimomorpha</taxon>
        <taxon>Strongyloidoidea</taxon>
        <taxon>Steinernematidae</taxon>
        <taxon>Steinernema</taxon>
    </lineage>
</organism>
<feature type="signal peptide" evidence="1">
    <location>
        <begin position="1"/>
        <end position="22"/>
    </location>
</feature>
<keyword evidence="1" id="KW-0732">Signal</keyword>
<protein>
    <submittedName>
        <fullName evidence="3">DUF281 domain-containing protein</fullName>
    </submittedName>
</protein>
<dbReference type="WBParaSite" id="L893_g30975.t1">
    <property type="protein sequence ID" value="L893_g30975.t1"/>
    <property type="gene ID" value="L893_g30975"/>
</dbReference>
<proteinExistence type="predicted"/>
<name>A0A1I7ZXT1_9BILA</name>
<evidence type="ECO:0000313" key="2">
    <source>
        <dbReference type="Proteomes" id="UP000095287"/>
    </source>
</evidence>
<evidence type="ECO:0000256" key="1">
    <source>
        <dbReference type="SAM" id="SignalP"/>
    </source>
</evidence>
<accession>A0A1I7ZXT1</accession>
<dbReference type="AlphaFoldDB" id="A0A1I7ZXT1"/>
<evidence type="ECO:0000313" key="3">
    <source>
        <dbReference type="WBParaSite" id="L893_g30975.t1"/>
    </source>
</evidence>
<keyword evidence="2" id="KW-1185">Reference proteome</keyword>
<reference evidence="3" key="1">
    <citation type="submission" date="2016-11" db="UniProtKB">
        <authorList>
            <consortium name="WormBaseParasite"/>
        </authorList>
    </citation>
    <scope>IDENTIFICATION</scope>
</reference>